<dbReference type="InterPro" id="IPR001932">
    <property type="entry name" value="PPM-type_phosphatase-like_dom"/>
</dbReference>
<dbReference type="GO" id="GO:0016791">
    <property type="term" value="F:phosphatase activity"/>
    <property type="evidence" value="ECO:0007669"/>
    <property type="project" value="TreeGrafter"/>
</dbReference>
<dbReference type="Gene3D" id="3.60.40.10">
    <property type="entry name" value="PPM-type phosphatase domain"/>
    <property type="match status" value="1"/>
</dbReference>
<feature type="domain" description="PPM-type phosphatase" evidence="4">
    <location>
        <begin position="152"/>
        <end position="366"/>
    </location>
</feature>
<keyword evidence="3" id="KW-0472">Membrane</keyword>
<sequence length="369" mass="39311">MTSGRYQGSPAPEPVKSVSQTNRRSQLIMGALPFVMMAIVAAVDLSTGPGVGYISLLALGPAFASLVGGVRRTLLIGLIALALSVALSLYNDLLGRRPGNMSLITISGVTAAGVLATRERQRRERELADVRSIAAVAQNVLLRPVPRRAGHLRAAVSYTSAKAEARIGGDLYEVVTGPSGVRVIVGDVQGKGLEAVETAALVLGAFREAAHDEPELLGVSERLEKALNRRLSGEEFVTAVLAEAHPGGTLTLLNYGHPAPLILRANGKVEFAEPKEPAPPLGMAMLAVEGPRPYTVRFEPGDQILLYTDGVVEARDRKGHFYPLEERVSLLKDDDPEAALEALRRDLVAHVDGPLHDDAAMLLLRSRDA</sequence>
<proteinExistence type="predicted"/>
<dbReference type="InterPro" id="IPR052016">
    <property type="entry name" value="Bact_Sigma-Reg"/>
</dbReference>
<dbReference type="KEGG" id="tbi:Tbis_0848"/>
<evidence type="ECO:0000313" key="6">
    <source>
        <dbReference type="Proteomes" id="UP000006640"/>
    </source>
</evidence>
<dbReference type="EMBL" id="CP001874">
    <property type="protein sequence ID" value="ADG87572.1"/>
    <property type="molecule type" value="Genomic_DNA"/>
</dbReference>
<keyword evidence="3" id="KW-1133">Transmembrane helix</keyword>
<protein>
    <submittedName>
        <fullName evidence="5">Protein serine/threonine phosphatase</fullName>
    </submittedName>
</protein>
<dbReference type="HOGENOM" id="CLU_045535_1_1_11"/>
<evidence type="ECO:0000313" key="5">
    <source>
        <dbReference type="EMBL" id="ADG87572.1"/>
    </source>
</evidence>
<feature type="transmembrane region" description="Helical" evidence="3">
    <location>
        <begin position="51"/>
        <end position="67"/>
    </location>
</feature>
<dbReference type="PANTHER" id="PTHR43156:SF2">
    <property type="entry name" value="STAGE II SPORULATION PROTEIN E"/>
    <property type="match status" value="1"/>
</dbReference>
<evidence type="ECO:0000256" key="3">
    <source>
        <dbReference type="SAM" id="Phobius"/>
    </source>
</evidence>
<dbReference type="SMART" id="SM00331">
    <property type="entry name" value="PP2C_SIG"/>
    <property type="match status" value="1"/>
</dbReference>
<organism evidence="5 6">
    <name type="scientific">Thermobispora bispora (strain ATCC 19993 / DSM 43833 / CBS 139.67 / JCM 10125 / KCTC 9307 / NBRC 14880 / R51)</name>
    <dbReference type="NCBI Taxonomy" id="469371"/>
    <lineage>
        <taxon>Bacteria</taxon>
        <taxon>Bacillati</taxon>
        <taxon>Actinomycetota</taxon>
        <taxon>Actinomycetes</taxon>
        <taxon>Streptosporangiales</taxon>
        <taxon>Streptosporangiaceae</taxon>
        <taxon>Thermobispora</taxon>
    </lineage>
</organism>
<dbReference type="STRING" id="469371.Tbis_0848"/>
<keyword evidence="3" id="KW-0812">Transmembrane</keyword>
<accession>D6Y6K0</accession>
<keyword evidence="1" id="KW-0378">Hydrolase</keyword>
<dbReference type="Pfam" id="PF07228">
    <property type="entry name" value="SpoIIE"/>
    <property type="match status" value="1"/>
</dbReference>
<dbReference type="Proteomes" id="UP000006640">
    <property type="component" value="Chromosome"/>
</dbReference>
<reference evidence="5 6" key="1">
    <citation type="submission" date="2010-01" db="EMBL/GenBank/DDBJ databases">
        <title>The complete genome of Thermobispora bispora DSM 43833.</title>
        <authorList>
            <consortium name="US DOE Joint Genome Institute (JGI-PGF)"/>
            <person name="Lucas S."/>
            <person name="Copeland A."/>
            <person name="Lapidus A."/>
            <person name="Glavina del Rio T."/>
            <person name="Dalin E."/>
            <person name="Tice H."/>
            <person name="Bruce D."/>
            <person name="Goodwin L."/>
            <person name="Pitluck S."/>
            <person name="Kyrpides N."/>
            <person name="Mavromatis K."/>
            <person name="Ivanova N."/>
            <person name="Mikhailova N."/>
            <person name="Chertkov O."/>
            <person name="Brettin T."/>
            <person name="Detter J.C."/>
            <person name="Han C."/>
            <person name="Larimer F."/>
            <person name="Land M."/>
            <person name="Hauser L."/>
            <person name="Markowitz V."/>
            <person name="Cheng J.-F."/>
            <person name="Hugenholtz P."/>
            <person name="Woyke T."/>
            <person name="Wu D."/>
            <person name="Jando M."/>
            <person name="Schneider S."/>
            <person name="Klenk H.-P."/>
            <person name="Eisen J.A."/>
        </authorList>
    </citation>
    <scope>NUCLEOTIDE SEQUENCE [LARGE SCALE GENOMIC DNA]</scope>
    <source>
        <strain evidence="6">ATCC 19993 / DSM 43833 / CBS 139.67 / JCM 10125 / KCTC 9307 / NBRC 14880 / R51</strain>
    </source>
</reference>
<gene>
    <name evidence="5" type="ordered locus">Tbis_0848</name>
</gene>
<evidence type="ECO:0000256" key="1">
    <source>
        <dbReference type="ARBA" id="ARBA00022801"/>
    </source>
</evidence>
<dbReference type="PANTHER" id="PTHR43156">
    <property type="entry name" value="STAGE II SPORULATION PROTEIN E-RELATED"/>
    <property type="match status" value="1"/>
</dbReference>
<evidence type="ECO:0000256" key="2">
    <source>
        <dbReference type="SAM" id="MobiDB-lite"/>
    </source>
</evidence>
<feature type="transmembrane region" description="Helical" evidence="3">
    <location>
        <begin position="74"/>
        <end position="93"/>
    </location>
</feature>
<dbReference type="InterPro" id="IPR036457">
    <property type="entry name" value="PPM-type-like_dom_sf"/>
</dbReference>
<feature type="region of interest" description="Disordered" evidence="2">
    <location>
        <begin position="1"/>
        <end position="20"/>
    </location>
</feature>
<dbReference type="FunFam" id="3.60.40.10:FF:000058">
    <property type="entry name" value="Stage II sporulation protein E"/>
    <property type="match status" value="1"/>
</dbReference>
<dbReference type="SUPFAM" id="SSF81606">
    <property type="entry name" value="PP2C-like"/>
    <property type="match status" value="1"/>
</dbReference>
<feature type="transmembrane region" description="Helical" evidence="3">
    <location>
        <begin position="27"/>
        <end position="45"/>
    </location>
</feature>
<dbReference type="AlphaFoldDB" id="D6Y6K0"/>
<name>D6Y6K0_THEBD</name>
<evidence type="ECO:0000259" key="4">
    <source>
        <dbReference type="SMART" id="SM00331"/>
    </source>
</evidence>
<keyword evidence="6" id="KW-1185">Reference proteome</keyword>
<dbReference type="eggNOG" id="COG2208">
    <property type="taxonomic scope" value="Bacteria"/>
</dbReference>